<feature type="domain" description="Fibronectin type-III" evidence="10">
    <location>
        <begin position="238"/>
        <end position="337"/>
    </location>
</feature>
<evidence type="ECO:0000256" key="7">
    <source>
        <dbReference type="ARBA" id="ARBA00023170"/>
    </source>
</evidence>
<dbReference type="InterPro" id="IPR013783">
    <property type="entry name" value="Ig-like_fold"/>
</dbReference>
<dbReference type="OrthoDB" id="9890439at2759"/>
<dbReference type="AlphaFoldDB" id="A0A8C5LX58"/>
<evidence type="ECO:0000256" key="8">
    <source>
        <dbReference type="ARBA" id="ARBA00023180"/>
    </source>
</evidence>
<dbReference type="PROSITE" id="PS01352">
    <property type="entry name" value="HEMATOPO_REC_L_F1"/>
    <property type="match status" value="1"/>
</dbReference>
<comment type="subcellular location">
    <subcellularLocation>
        <location evidence="1">Membrane</location>
        <topology evidence="1">Single-pass type I membrane protein</topology>
    </subcellularLocation>
</comment>
<dbReference type="InterPro" id="IPR036116">
    <property type="entry name" value="FN3_sf"/>
</dbReference>
<organism evidence="11 12">
    <name type="scientific">Leptobrachium leishanense</name>
    <name type="common">Leishan spiny toad</name>
    <dbReference type="NCBI Taxonomy" id="445787"/>
    <lineage>
        <taxon>Eukaryota</taxon>
        <taxon>Metazoa</taxon>
        <taxon>Chordata</taxon>
        <taxon>Craniata</taxon>
        <taxon>Vertebrata</taxon>
        <taxon>Euteleostomi</taxon>
        <taxon>Amphibia</taxon>
        <taxon>Batrachia</taxon>
        <taxon>Anura</taxon>
        <taxon>Pelobatoidea</taxon>
        <taxon>Megophryidae</taxon>
        <taxon>Leptobrachium</taxon>
    </lineage>
</organism>
<dbReference type="GO" id="GO:0009897">
    <property type="term" value="C:external side of plasma membrane"/>
    <property type="evidence" value="ECO:0007669"/>
    <property type="project" value="TreeGrafter"/>
</dbReference>
<proteinExistence type="inferred from homology"/>
<evidence type="ECO:0000256" key="5">
    <source>
        <dbReference type="ARBA" id="ARBA00022989"/>
    </source>
</evidence>
<feature type="transmembrane region" description="Helical" evidence="9">
    <location>
        <begin position="342"/>
        <end position="363"/>
    </location>
</feature>
<dbReference type="GO" id="GO:0004896">
    <property type="term" value="F:cytokine receptor activity"/>
    <property type="evidence" value="ECO:0007669"/>
    <property type="project" value="InterPro"/>
</dbReference>
<keyword evidence="8" id="KW-0325">Glycoprotein</keyword>
<reference evidence="11" key="2">
    <citation type="submission" date="2025-09" db="UniProtKB">
        <authorList>
            <consortium name="Ensembl"/>
        </authorList>
    </citation>
    <scope>IDENTIFICATION</scope>
</reference>
<evidence type="ECO:0000259" key="10">
    <source>
        <dbReference type="PROSITE" id="PS50853"/>
    </source>
</evidence>
<keyword evidence="3 9" id="KW-0812">Transmembrane</keyword>
<evidence type="ECO:0000256" key="3">
    <source>
        <dbReference type="ARBA" id="ARBA00022692"/>
    </source>
</evidence>
<keyword evidence="6 9" id="KW-0472">Membrane</keyword>
<dbReference type="GeneTree" id="ENSGT00520000055993"/>
<accession>A0A8C5LX58</accession>
<dbReference type="CDD" id="cd00063">
    <property type="entry name" value="FN3"/>
    <property type="match status" value="1"/>
</dbReference>
<dbReference type="SUPFAM" id="SSF49265">
    <property type="entry name" value="Fibronectin type III"/>
    <property type="match status" value="2"/>
</dbReference>
<evidence type="ECO:0000256" key="9">
    <source>
        <dbReference type="SAM" id="Phobius"/>
    </source>
</evidence>
<dbReference type="PANTHER" id="PTHR23037">
    <property type="entry name" value="CYTOKINE RECEPTOR"/>
    <property type="match status" value="1"/>
</dbReference>
<dbReference type="Pfam" id="PF09240">
    <property type="entry name" value="IL6Ra-bind"/>
    <property type="match status" value="1"/>
</dbReference>
<keyword evidence="5 9" id="KW-1133">Transmembrane helix</keyword>
<sequence>MYSCNAMVQSWMMTPKTNKATMIMSFAIIQMYFSLSDNQINFSLKPPDVSVAEVGVNSVTLSFSTEEDEEMTCYILSYQYLDSIKCPKQEWIQTNYETIQLSLYSGFQANVSVASCDLHNPTQRSNWTQFTYKAPEVYICNVSCYIYNVTSLNCTWDLKRGTPNHIQYSFSLRQKSSFLPCQHYLRNAQNKNIGCHMKDIFAYIDRTNMKSKMTIQFSYHDVRLFKIFKFHRIEILNPPVNISLSSKNKILKLQWNPPPSVQGNLGSHCFEYQIKLLETKNNDLFRVDNTTLTEYTFLDLDKDRKYSVQIRGRKKFCATSKFWGEWSEPIFIGKDNDYNTTWRILAIIIICTTLLTVAVLYLIKRNRKIFDTAIPGPSRKLDYWISSTEINFKKSVRDLPSESVTITDIEIISTNDCLESQPITM</sequence>
<name>A0A8C5LX58_9ANUR</name>
<dbReference type="InterPro" id="IPR003961">
    <property type="entry name" value="FN3_dom"/>
</dbReference>
<dbReference type="InterPro" id="IPR015321">
    <property type="entry name" value="TypeI_recpt_CBD"/>
</dbReference>
<protein>
    <recommendedName>
        <fullName evidence="10">Fibronectin type-III domain-containing protein</fullName>
    </recommendedName>
</protein>
<evidence type="ECO:0000313" key="12">
    <source>
        <dbReference type="Proteomes" id="UP000694569"/>
    </source>
</evidence>
<dbReference type="PROSITE" id="PS50853">
    <property type="entry name" value="FN3"/>
    <property type="match status" value="1"/>
</dbReference>
<dbReference type="Pfam" id="PF00041">
    <property type="entry name" value="fn3"/>
    <property type="match status" value="1"/>
</dbReference>
<keyword evidence="4" id="KW-0732">Signal</keyword>
<dbReference type="InterPro" id="IPR003528">
    <property type="entry name" value="Long_hematopoietin_rcpt_CS"/>
</dbReference>
<dbReference type="PANTHER" id="PTHR23037:SF46">
    <property type="entry name" value="INTERLEUKIN 5 RECEPTOR SUBUNIT ALPHA"/>
    <property type="match status" value="1"/>
</dbReference>
<comment type="similarity">
    <text evidence="2">Belongs to the type I cytokine receptor family. Type 1 subfamily.</text>
</comment>
<evidence type="ECO:0000313" key="11">
    <source>
        <dbReference type="Ensembl" id="ENSLLEP00000006400.1"/>
    </source>
</evidence>
<keyword evidence="12" id="KW-1185">Reference proteome</keyword>
<dbReference type="Ensembl" id="ENSLLET00000006669.1">
    <property type="protein sequence ID" value="ENSLLEP00000006400.1"/>
    <property type="gene ID" value="ENSLLEG00000004047.1"/>
</dbReference>
<reference evidence="11" key="1">
    <citation type="submission" date="2025-08" db="UniProtKB">
        <authorList>
            <consortium name="Ensembl"/>
        </authorList>
    </citation>
    <scope>IDENTIFICATION</scope>
</reference>
<evidence type="ECO:0000256" key="2">
    <source>
        <dbReference type="ARBA" id="ARBA00007885"/>
    </source>
</evidence>
<evidence type="ECO:0000256" key="1">
    <source>
        <dbReference type="ARBA" id="ARBA00004479"/>
    </source>
</evidence>
<dbReference type="Gene3D" id="2.60.40.10">
    <property type="entry name" value="Immunoglobulins"/>
    <property type="match status" value="3"/>
</dbReference>
<dbReference type="Proteomes" id="UP000694569">
    <property type="component" value="Unplaced"/>
</dbReference>
<evidence type="ECO:0000256" key="4">
    <source>
        <dbReference type="ARBA" id="ARBA00022729"/>
    </source>
</evidence>
<evidence type="ECO:0000256" key="6">
    <source>
        <dbReference type="ARBA" id="ARBA00023136"/>
    </source>
</evidence>
<keyword evidence="7" id="KW-0675">Receptor</keyword>